<reference evidence="6 7" key="1">
    <citation type="submission" date="2020-04" db="EMBL/GenBank/DDBJ databases">
        <title>Chitinophaga sp. G-6-1-13 sp. nov., isolated from soil.</title>
        <authorList>
            <person name="Dahal R.H."/>
            <person name="Chaudhary D.K."/>
        </authorList>
    </citation>
    <scope>NUCLEOTIDE SEQUENCE [LARGE SCALE GENOMIC DNA]</scope>
    <source>
        <strain evidence="6 7">G-6-1-13</strain>
    </source>
</reference>
<comment type="similarity">
    <text evidence="1">Belongs to the ABC transporter superfamily.</text>
</comment>
<dbReference type="EMBL" id="JABBGC010000001">
    <property type="protein sequence ID" value="NML35743.1"/>
    <property type="molecule type" value="Genomic_DNA"/>
</dbReference>
<dbReference type="PROSITE" id="PS50893">
    <property type="entry name" value="ABC_TRANSPORTER_2"/>
    <property type="match status" value="1"/>
</dbReference>
<dbReference type="InterPro" id="IPR003439">
    <property type="entry name" value="ABC_transporter-like_ATP-bd"/>
</dbReference>
<name>A0A848GFH0_9BACT</name>
<feature type="domain" description="ABC transporter" evidence="5">
    <location>
        <begin position="3"/>
        <end position="231"/>
    </location>
</feature>
<dbReference type="PANTHER" id="PTHR43335">
    <property type="entry name" value="ABC TRANSPORTER, ATP-BINDING PROTEIN"/>
    <property type="match status" value="1"/>
</dbReference>
<dbReference type="InterPro" id="IPR027417">
    <property type="entry name" value="P-loop_NTPase"/>
</dbReference>
<dbReference type="SMART" id="SM00382">
    <property type="entry name" value="AAA"/>
    <property type="match status" value="1"/>
</dbReference>
<protein>
    <submittedName>
        <fullName evidence="6">Gliding motility-associated ABC transporter ATP-binding subunit GldA</fullName>
    </submittedName>
</protein>
<proteinExistence type="inferred from homology"/>
<evidence type="ECO:0000313" key="6">
    <source>
        <dbReference type="EMBL" id="NML35743.1"/>
    </source>
</evidence>
<evidence type="ECO:0000256" key="3">
    <source>
        <dbReference type="ARBA" id="ARBA00022741"/>
    </source>
</evidence>
<keyword evidence="7" id="KW-1185">Reference proteome</keyword>
<dbReference type="PANTHER" id="PTHR43335:SF4">
    <property type="entry name" value="ABC TRANSPORTER, ATP-BINDING PROTEIN"/>
    <property type="match status" value="1"/>
</dbReference>
<evidence type="ECO:0000256" key="4">
    <source>
        <dbReference type="ARBA" id="ARBA00022840"/>
    </source>
</evidence>
<sequence>MSILVSQLSKVYGEQRAVDAISFELKKGEITGFLGPNGAGKSTTMKMITGFLPPTSGHASVCGYDIVSQSLEVRKRVGYLPESNPLYHDMYVKEFLEFIAGVHQLGKAGAARIRQVIDMTGLLPESRKKIGALSNGYKQRVGLAQALLHDPEVLILDEPTTGLDPNQLADIRQLIKDLGANKTVILSTHIMQEVEALCGRVIIINKGKIVADDQLANLQQQNATGGYLQVTFGEAATTSELLQIPGVSRVAALESNTWQLYTNEVDAVRKNLLQFALINNRNILSLQSNSQSLESIFREITKRVEPTGETPAANR</sequence>
<dbReference type="Pfam" id="PF00005">
    <property type="entry name" value="ABC_tran"/>
    <property type="match status" value="1"/>
</dbReference>
<keyword evidence="3" id="KW-0547">Nucleotide-binding</keyword>
<dbReference type="SUPFAM" id="SSF52540">
    <property type="entry name" value="P-loop containing nucleoside triphosphate hydrolases"/>
    <property type="match status" value="1"/>
</dbReference>
<keyword evidence="2" id="KW-0813">Transport</keyword>
<dbReference type="AlphaFoldDB" id="A0A848GFH0"/>
<evidence type="ECO:0000313" key="7">
    <source>
        <dbReference type="Proteomes" id="UP000583266"/>
    </source>
</evidence>
<dbReference type="InterPro" id="IPR003593">
    <property type="entry name" value="AAA+_ATPase"/>
</dbReference>
<dbReference type="Proteomes" id="UP000583266">
    <property type="component" value="Unassembled WGS sequence"/>
</dbReference>
<dbReference type="GO" id="GO:0016887">
    <property type="term" value="F:ATP hydrolysis activity"/>
    <property type="evidence" value="ECO:0007669"/>
    <property type="project" value="InterPro"/>
</dbReference>
<keyword evidence="4 6" id="KW-0067">ATP-binding</keyword>
<organism evidence="6 7">
    <name type="scientific">Chitinophaga fulva</name>
    <dbReference type="NCBI Taxonomy" id="2728842"/>
    <lineage>
        <taxon>Bacteria</taxon>
        <taxon>Pseudomonadati</taxon>
        <taxon>Bacteroidota</taxon>
        <taxon>Chitinophagia</taxon>
        <taxon>Chitinophagales</taxon>
        <taxon>Chitinophagaceae</taxon>
        <taxon>Chitinophaga</taxon>
    </lineage>
</organism>
<comment type="caution">
    <text evidence="6">The sequence shown here is derived from an EMBL/GenBank/DDBJ whole genome shotgun (WGS) entry which is preliminary data.</text>
</comment>
<dbReference type="InterPro" id="IPR019864">
    <property type="entry name" value="Motility-assoc_ABC_GldA"/>
</dbReference>
<accession>A0A848GFH0</accession>
<dbReference type="CDD" id="cd03230">
    <property type="entry name" value="ABC_DR_subfamily_A"/>
    <property type="match status" value="1"/>
</dbReference>
<dbReference type="GO" id="GO:0005524">
    <property type="term" value="F:ATP binding"/>
    <property type="evidence" value="ECO:0007669"/>
    <property type="project" value="UniProtKB-KW"/>
</dbReference>
<evidence type="ECO:0000256" key="2">
    <source>
        <dbReference type="ARBA" id="ARBA00022448"/>
    </source>
</evidence>
<dbReference type="RefSeq" id="WP_169222937.1">
    <property type="nucleotide sequence ID" value="NZ_JABBGC010000001.1"/>
</dbReference>
<dbReference type="Gene3D" id="3.40.50.300">
    <property type="entry name" value="P-loop containing nucleotide triphosphate hydrolases"/>
    <property type="match status" value="1"/>
</dbReference>
<evidence type="ECO:0000256" key="1">
    <source>
        <dbReference type="ARBA" id="ARBA00005417"/>
    </source>
</evidence>
<gene>
    <name evidence="6" type="primary">gldA</name>
    <name evidence="6" type="ORF">HHL17_00910</name>
</gene>
<dbReference type="NCBIfam" id="TIGR03522">
    <property type="entry name" value="GldA_ABC_ATP"/>
    <property type="match status" value="1"/>
</dbReference>
<evidence type="ECO:0000259" key="5">
    <source>
        <dbReference type="PROSITE" id="PS50893"/>
    </source>
</evidence>